<dbReference type="EMBL" id="CP010554">
    <property type="protein sequence ID" value="AJP47997.1"/>
    <property type="molecule type" value="Genomic_DNA"/>
</dbReference>
<evidence type="ECO:0000313" key="2">
    <source>
        <dbReference type="EMBL" id="AJP47997.1"/>
    </source>
</evidence>
<dbReference type="KEGG" id="rbu:PG1C_05060"/>
<dbReference type="Proteomes" id="UP000061603">
    <property type="component" value="Chromosome"/>
</dbReference>
<protein>
    <recommendedName>
        <fullName evidence="4">Peptidase S54 rhomboid domain-containing protein</fullName>
    </recommendedName>
</protein>
<organism evidence="2 3">
    <name type="scientific">Rugosibacter aromaticivorans</name>
    <dbReference type="NCBI Taxonomy" id="1565605"/>
    <lineage>
        <taxon>Bacteria</taxon>
        <taxon>Pseudomonadati</taxon>
        <taxon>Pseudomonadota</taxon>
        <taxon>Betaproteobacteria</taxon>
        <taxon>Nitrosomonadales</taxon>
        <taxon>Sterolibacteriaceae</taxon>
        <taxon>Rugosibacter</taxon>
    </lineage>
</organism>
<dbReference type="PATRIC" id="fig|1565605.3.peg.1061"/>
<dbReference type="RefSeq" id="WP_202636333.1">
    <property type="nucleotide sequence ID" value="NZ_CP010554.1"/>
</dbReference>
<evidence type="ECO:0000313" key="3">
    <source>
        <dbReference type="Proteomes" id="UP000061603"/>
    </source>
</evidence>
<sequence length="67" mass="6913">MKLPHNKGFIRDVAIAGGFIAIGILAPGSPIENGFEAHLGGISVGLGLGWLIKCFVDLKGSSHAKQS</sequence>
<feature type="transmembrane region" description="Helical" evidence="1">
    <location>
        <begin position="12"/>
        <end position="31"/>
    </location>
</feature>
<keyword evidence="1" id="KW-0812">Transmembrane</keyword>
<dbReference type="AlphaFoldDB" id="A0A0C5IZ13"/>
<feature type="transmembrane region" description="Helical" evidence="1">
    <location>
        <begin position="37"/>
        <end position="56"/>
    </location>
</feature>
<accession>A0A0C5IZ13</accession>
<dbReference type="STRING" id="1565605.PG1C_05060"/>
<evidence type="ECO:0008006" key="4">
    <source>
        <dbReference type="Google" id="ProtNLM"/>
    </source>
</evidence>
<keyword evidence="1" id="KW-0472">Membrane</keyword>
<name>A0A0C5IZ13_9PROT</name>
<reference evidence="2 3" key="1">
    <citation type="journal article" date="2015" name="Genome Announc.">
        <title>Complete Genome Sequence of a Novel Bacterium within the Family Rhodocyclaceae That Degrades Polycyclic Aromatic Hydrocarbons.</title>
        <authorList>
            <person name="Singleton D.R."/>
            <person name="Dickey A.N."/>
            <person name="Scholl E.H."/>
            <person name="Wright F.A."/>
            <person name="Aitken M.D."/>
        </authorList>
    </citation>
    <scope>NUCLEOTIDE SEQUENCE [LARGE SCALE GENOMIC DNA]</scope>
    <source>
        <strain evidence="3">PG1-Ca6</strain>
    </source>
</reference>
<keyword evidence="1" id="KW-1133">Transmembrane helix</keyword>
<keyword evidence="3" id="KW-1185">Reference proteome</keyword>
<proteinExistence type="predicted"/>
<dbReference type="HOGENOM" id="CLU_2809550_0_0_4"/>
<gene>
    <name evidence="2" type="ORF">PG1C_05060</name>
</gene>
<evidence type="ECO:0000256" key="1">
    <source>
        <dbReference type="SAM" id="Phobius"/>
    </source>
</evidence>